<evidence type="ECO:0000313" key="2">
    <source>
        <dbReference type="Proteomes" id="UP000501466"/>
    </source>
</evidence>
<dbReference type="RefSeq" id="WP_173292084.1">
    <property type="nucleotide sequence ID" value="NZ_AP021888.1"/>
</dbReference>
<dbReference type="AlphaFoldDB" id="A0A6F8PQG4"/>
<accession>A0A6F8PQG4</accession>
<sequence>MLSFAEIKQHLQCAKLISCVMARGHAEAVVQALHNQKHVLGIDYATGRNQHVQMGQRDWQEVDMITAIVAPEYAEEVFYEMYFLAKIAEFEGGIIFQADLGFSTNYELPDLTEMVAEEVSLEKDLPK</sequence>
<name>A0A6F8PQG4_9GAMM</name>
<gene>
    <name evidence="1" type="ORF">THMIRHAT_21070</name>
</gene>
<keyword evidence="2" id="KW-1185">Reference proteome</keyword>
<reference evidence="2" key="1">
    <citation type="submission" date="2019-11" db="EMBL/GenBank/DDBJ databases">
        <title>Isolation and characterization of two novel species in the genus Thiomicrorhabdus.</title>
        <authorList>
            <person name="Mochizuki J."/>
            <person name="Kojima H."/>
            <person name="Fukui M."/>
        </authorList>
    </citation>
    <scope>NUCLEOTIDE SEQUENCE [LARGE SCALE GENOMIC DNA]</scope>
    <source>
        <strain evidence="2">AkT22</strain>
    </source>
</reference>
<dbReference type="Proteomes" id="UP000501466">
    <property type="component" value="Chromosome"/>
</dbReference>
<protein>
    <recommendedName>
        <fullName evidence="3">Nitrogen regulatory protein P-II</fullName>
    </recommendedName>
</protein>
<organism evidence="1 2">
    <name type="scientific">Thiosulfativibrio zosterae</name>
    <dbReference type="NCBI Taxonomy" id="2675053"/>
    <lineage>
        <taxon>Bacteria</taxon>
        <taxon>Pseudomonadati</taxon>
        <taxon>Pseudomonadota</taxon>
        <taxon>Gammaproteobacteria</taxon>
        <taxon>Thiotrichales</taxon>
        <taxon>Piscirickettsiaceae</taxon>
        <taxon>Thiosulfativibrio</taxon>
    </lineage>
</organism>
<dbReference type="KEGG" id="tzo:THMIRHAT_21070"/>
<dbReference type="EMBL" id="AP021888">
    <property type="protein sequence ID" value="BBP44361.1"/>
    <property type="molecule type" value="Genomic_DNA"/>
</dbReference>
<evidence type="ECO:0008006" key="3">
    <source>
        <dbReference type="Google" id="ProtNLM"/>
    </source>
</evidence>
<evidence type="ECO:0000313" key="1">
    <source>
        <dbReference type="EMBL" id="BBP44361.1"/>
    </source>
</evidence>
<proteinExistence type="predicted"/>